<dbReference type="GO" id="GO:0008658">
    <property type="term" value="F:penicillin binding"/>
    <property type="evidence" value="ECO:0007669"/>
    <property type="project" value="InterPro"/>
</dbReference>
<keyword evidence="9" id="KW-1185">Reference proteome</keyword>
<keyword evidence="5" id="KW-1133">Transmembrane helix</keyword>
<dbReference type="GO" id="GO:0004180">
    <property type="term" value="F:carboxypeptidase activity"/>
    <property type="evidence" value="ECO:0007669"/>
    <property type="project" value="UniProtKB-KW"/>
</dbReference>
<feature type="domain" description="Penicillin-binding protein transpeptidase" evidence="6">
    <location>
        <begin position="261"/>
        <end position="546"/>
    </location>
</feature>
<dbReference type="GO" id="GO:0005886">
    <property type="term" value="C:plasma membrane"/>
    <property type="evidence" value="ECO:0007669"/>
    <property type="project" value="TreeGrafter"/>
</dbReference>
<dbReference type="InterPro" id="IPR005311">
    <property type="entry name" value="PBP_dimer"/>
</dbReference>
<comment type="caution">
    <text evidence="8">The sequence shown here is derived from an EMBL/GenBank/DDBJ whole genome shotgun (WGS) entry which is preliminary data.</text>
</comment>
<evidence type="ECO:0000256" key="3">
    <source>
        <dbReference type="ARBA" id="ARBA00023136"/>
    </source>
</evidence>
<dbReference type="PANTHER" id="PTHR30627:SF1">
    <property type="entry name" value="PEPTIDOGLYCAN D,D-TRANSPEPTIDASE FTSI"/>
    <property type="match status" value="1"/>
</dbReference>
<name>A0A365UCY1_9RHOB</name>
<dbReference type="Gene3D" id="3.40.710.10">
    <property type="entry name" value="DD-peptidase/beta-lactamase superfamily"/>
    <property type="match status" value="1"/>
</dbReference>
<dbReference type="InterPro" id="IPR001460">
    <property type="entry name" value="PCN-bd_Tpept"/>
</dbReference>
<protein>
    <submittedName>
        <fullName evidence="8">Penicillin-binding protein 2</fullName>
    </submittedName>
</protein>
<dbReference type="PANTHER" id="PTHR30627">
    <property type="entry name" value="PEPTIDOGLYCAN D,D-TRANSPEPTIDASE"/>
    <property type="match status" value="1"/>
</dbReference>
<gene>
    <name evidence="8" type="ORF">DRV85_00210</name>
</gene>
<reference evidence="8 9" key="1">
    <citation type="submission" date="2018-07" db="EMBL/GenBank/DDBJ databases">
        <title>Rhodosalinus sp. strain E84T genomic sequence and assembly.</title>
        <authorList>
            <person name="Liu Z.-W."/>
            <person name="Lu D.-C."/>
        </authorList>
    </citation>
    <scope>NUCLEOTIDE SEQUENCE [LARGE SCALE GENOMIC DNA]</scope>
    <source>
        <strain evidence="8 9">E84</strain>
    </source>
</reference>
<evidence type="ECO:0000256" key="5">
    <source>
        <dbReference type="SAM" id="Phobius"/>
    </source>
</evidence>
<feature type="region of interest" description="Disordered" evidence="4">
    <location>
        <begin position="279"/>
        <end position="300"/>
    </location>
</feature>
<dbReference type="Pfam" id="PF00905">
    <property type="entry name" value="Transpeptidase"/>
    <property type="match status" value="1"/>
</dbReference>
<keyword evidence="5" id="KW-0812">Transmembrane</keyword>
<dbReference type="SUPFAM" id="SSF56519">
    <property type="entry name" value="Penicillin binding protein dimerisation domain"/>
    <property type="match status" value="1"/>
</dbReference>
<keyword evidence="2" id="KW-0645">Protease</keyword>
<dbReference type="GO" id="GO:0071555">
    <property type="term" value="P:cell wall organization"/>
    <property type="evidence" value="ECO:0007669"/>
    <property type="project" value="TreeGrafter"/>
</dbReference>
<evidence type="ECO:0000313" key="9">
    <source>
        <dbReference type="Proteomes" id="UP000253370"/>
    </source>
</evidence>
<dbReference type="InterPro" id="IPR036138">
    <property type="entry name" value="PBP_dimer_sf"/>
</dbReference>
<dbReference type="Gene3D" id="3.90.1310.10">
    <property type="entry name" value="Penicillin-binding protein 2a (Domain 2)"/>
    <property type="match status" value="1"/>
</dbReference>
<comment type="subcellular location">
    <subcellularLocation>
        <location evidence="1">Membrane</location>
    </subcellularLocation>
</comment>
<dbReference type="Proteomes" id="UP000253370">
    <property type="component" value="Unassembled WGS sequence"/>
</dbReference>
<dbReference type="RefSeq" id="WP_113287423.1">
    <property type="nucleotide sequence ID" value="NZ_QNTQ01000001.1"/>
</dbReference>
<evidence type="ECO:0000256" key="4">
    <source>
        <dbReference type="SAM" id="MobiDB-lite"/>
    </source>
</evidence>
<evidence type="ECO:0000256" key="1">
    <source>
        <dbReference type="ARBA" id="ARBA00004370"/>
    </source>
</evidence>
<dbReference type="AlphaFoldDB" id="A0A365UCY1"/>
<dbReference type="InterPro" id="IPR012338">
    <property type="entry name" value="Beta-lactam/transpept-like"/>
</dbReference>
<dbReference type="OrthoDB" id="9789078at2"/>
<evidence type="ECO:0000259" key="6">
    <source>
        <dbReference type="Pfam" id="PF00905"/>
    </source>
</evidence>
<sequence length="594" mass="64081">MIRRPLRPLARILEARAKGESPDAIERENIRLRHEQMRDKLRQRAEIRLMVLGFGFICAFAVVGARMADLAASDPEEPRVRASGASILAQRADIVDRHGRVLATNMETHSLYAHPQDMIDPARAARELARIFPDLEEAELLEDFTGARKFLWIKRQLSPEQKQAVHDIGEPGLLFGPREMRLYPNGAIAAHVLGGAGFGREGVHAAEVVGRAGVEKTFDERLRDPARGGEPLALSLDLTVQAAAERVLEGAMRIFNAKGAAAVLMDVHTGEIVSLVSLPDFDPNSRPAPPTEGEPGDSPLFNRAVQGVYELGSTFKIFTAAQALELGVANEETVIDTSGPMRIGGFAIREFRGKNYGEQTVEGIVVHSSNRGTARLALEIGAENQRAFLERLGLTEPVPLEMPEAKGGRPLLPERWGDVATVTVSYGHGISVTPLHLAAAYATIANGGRKVVPTLLRQRAPQPEAQAMSPEVAAQALGMLRRVVTEGTASMAEVRGYKVAGKTGTADKPRRTGGYYEDKVIATFASVFPADDPAYALVVALDEPVETSGDEPRRSAGWTAVPVAAELIRRAAPLLGLRPEIEPAPLEGVTLTAN</sequence>
<keyword evidence="2" id="KW-0121">Carboxypeptidase</keyword>
<dbReference type="EMBL" id="QNTQ01000001">
    <property type="protein sequence ID" value="RBI87399.1"/>
    <property type="molecule type" value="Genomic_DNA"/>
</dbReference>
<feature type="domain" description="Penicillin-binding protein dimerisation" evidence="7">
    <location>
        <begin position="87"/>
        <end position="223"/>
    </location>
</feature>
<dbReference type="Pfam" id="PF03717">
    <property type="entry name" value="PBP_dimer"/>
    <property type="match status" value="1"/>
</dbReference>
<organism evidence="8 9">
    <name type="scientific">Rhodosalinus halophilus</name>
    <dbReference type="NCBI Taxonomy" id="2259333"/>
    <lineage>
        <taxon>Bacteria</taxon>
        <taxon>Pseudomonadati</taxon>
        <taxon>Pseudomonadota</taxon>
        <taxon>Alphaproteobacteria</taxon>
        <taxon>Rhodobacterales</taxon>
        <taxon>Paracoccaceae</taxon>
        <taxon>Rhodosalinus</taxon>
    </lineage>
</organism>
<evidence type="ECO:0000313" key="8">
    <source>
        <dbReference type="EMBL" id="RBI87399.1"/>
    </source>
</evidence>
<feature type="transmembrane region" description="Helical" evidence="5">
    <location>
        <begin position="47"/>
        <end position="68"/>
    </location>
</feature>
<keyword evidence="3 5" id="KW-0472">Membrane</keyword>
<keyword evidence="2" id="KW-0378">Hydrolase</keyword>
<evidence type="ECO:0000259" key="7">
    <source>
        <dbReference type="Pfam" id="PF03717"/>
    </source>
</evidence>
<evidence type="ECO:0000256" key="2">
    <source>
        <dbReference type="ARBA" id="ARBA00022645"/>
    </source>
</evidence>
<accession>A0A365UCY1</accession>
<dbReference type="SUPFAM" id="SSF56601">
    <property type="entry name" value="beta-lactamase/transpeptidase-like"/>
    <property type="match status" value="1"/>
</dbReference>
<proteinExistence type="predicted"/>
<dbReference type="InterPro" id="IPR050515">
    <property type="entry name" value="Beta-lactam/transpept"/>
</dbReference>